<dbReference type="PANTHER" id="PTHR12059:SF5">
    <property type="entry name" value="LARGE RIBOSOMAL SUBUNIT PROTEIN UL23M"/>
    <property type="match status" value="1"/>
</dbReference>
<protein>
    <recommendedName>
        <fullName evidence="4">Large ribosomal subunit protein uL23m</fullName>
    </recommendedName>
</protein>
<dbReference type="InterPro" id="IPR012678">
    <property type="entry name" value="Ribosomal_uL23/eL15/eS24_sf"/>
</dbReference>
<sequence length="219" mass="24822">MASVVRNAPGFKLGKKQLFLPNIVVAMIRRPKQDPNFATFKVPLRFTKFDLRDYLWNLYQVEVTKVRSFVAPAPVINSISDNAQQRARIHRGKSEKYMTVELAEPFAWPETPVDLEPWNKRLWDARKVYADEVSKMQSAAARAQTLLPSQLMPKTEDKLIAKQAKALLAGKATWSNGEVLDNKWEAVLQAAEKTAPVEEVEKAEAMKEEVKAEEPKTSV</sequence>
<keyword evidence="3" id="KW-0687">Ribonucleoprotein</keyword>
<accession>A0A0F4ZJP3</accession>
<keyword evidence="2" id="KW-0689">Ribosomal protein</keyword>
<keyword evidence="6" id="KW-1185">Reference proteome</keyword>
<proteinExistence type="inferred from homology"/>
<dbReference type="GO" id="GO:0032543">
    <property type="term" value="P:mitochondrial translation"/>
    <property type="evidence" value="ECO:0007669"/>
    <property type="project" value="TreeGrafter"/>
</dbReference>
<dbReference type="Gene3D" id="3.30.70.330">
    <property type="match status" value="1"/>
</dbReference>
<evidence type="ECO:0000256" key="2">
    <source>
        <dbReference type="ARBA" id="ARBA00022980"/>
    </source>
</evidence>
<dbReference type="GO" id="GO:0005762">
    <property type="term" value="C:mitochondrial large ribosomal subunit"/>
    <property type="evidence" value="ECO:0007669"/>
    <property type="project" value="TreeGrafter"/>
</dbReference>
<dbReference type="Proteomes" id="UP000033483">
    <property type="component" value="Unassembled WGS sequence"/>
</dbReference>
<dbReference type="InterPro" id="IPR012677">
    <property type="entry name" value="Nucleotide-bd_a/b_plait_sf"/>
</dbReference>
<dbReference type="InterPro" id="IPR013025">
    <property type="entry name" value="Ribosomal_uL23-like"/>
</dbReference>
<dbReference type="OrthoDB" id="275582at2759"/>
<dbReference type="SUPFAM" id="SSF54189">
    <property type="entry name" value="Ribosomal proteins S24e, L23 and L15e"/>
    <property type="match status" value="1"/>
</dbReference>
<dbReference type="PANTHER" id="PTHR12059">
    <property type="entry name" value="RIBOSOMAL PROTEIN L23-RELATED"/>
    <property type="match status" value="1"/>
</dbReference>
<gene>
    <name evidence="5" type="ORF">TD95_002260</name>
</gene>
<evidence type="ECO:0000313" key="6">
    <source>
        <dbReference type="Proteomes" id="UP000033483"/>
    </source>
</evidence>
<name>A0A0F4ZJP3_9PEZI</name>
<comment type="caution">
    <text evidence="5">The sequence shown here is derived from an EMBL/GenBank/DDBJ whole genome shotgun (WGS) entry which is preliminary data.</text>
</comment>
<dbReference type="GO" id="GO:0003735">
    <property type="term" value="F:structural constituent of ribosome"/>
    <property type="evidence" value="ECO:0007669"/>
    <property type="project" value="InterPro"/>
</dbReference>
<dbReference type="AlphaFoldDB" id="A0A0F4ZJP3"/>
<evidence type="ECO:0000256" key="3">
    <source>
        <dbReference type="ARBA" id="ARBA00023274"/>
    </source>
</evidence>
<organism evidence="5 6">
    <name type="scientific">Thielaviopsis punctulata</name>
    <dbReference type="NCBI Taxonomy" id="72032"/>
    <lineage>
        <taxon>Eukaryota</taxon>
        <taxon>Fungi</taxon>
        <taxon>Dikarya</taxon>
        <taxon>Ascomycota</taxon>
        <taxon>Pezizomycotina</taxon>
        <taxon>Sordariomycetes</taxon>
        <taxon>Hypocreomycetidae</taxon>
        <taxon>Microascales</taxon>
        <taxon>Ceratocystidaceae</taxon>
        <taxon>Thielaviopsis</taxon>
    </lineage>
</organism>
<reference evidence="5 6" key="1">
    <citation type="submission" date="2015-03" db="EMBL/GenBank/DDBJ databases">
        <authorList>
            <person name="Radwan O."/>
            <person name="Al-Naeli F.A."/>
            <person name="Rendon G.A."/>
            <person name="Fields C."/>
        </authorList>
    </citation>
    <scope>NUCLEOTIDE SEQUENCE [LARGE SCALE GENOMIC DNA]</scope>
    <source>
        <strain evidence="5">CR-DP1</strain>
    </source>
</reference>
<dbReference type="Pfam" id="PF00276">
    <property type="entry name" value="Ribosomal_L23"/>
    <property type="match status" value="1"/>
</dbReference>
<evidence type="ECO:0000256" key="1">
    <source>
        <dbReference type="ARBA" id="ARBA00006700"/>
    </source>
</evidence>
<dbReference type="EMBL" id="LAEV01000407">
    <property type="protein sequence ID" value="KKA30326.1"/>
    <property type="molecule type" value="Genomic_DNA"/>
</dbReference>
<evidence type="ECO:0000313" key="5">
    <source>
        <dbReference type="EMBL" id="KKA30326.1"/>
    </source>
</evidence>
<evidence type="ECO:0000256" key="4">
    <source>
        <dbReference type="ARBA" id="ARBA00039977"/>
    </source>
</evidence>
<comment type="similarity">
    <text evidence="1">Belongs to the universal ribosomal protein uL23 family.</text>
</comment>